<dbReference type="RefSeq" id="WP_053238099.1">
    <property type="nucleotide sequence ID" value="NZ_CP011125.1"/>
</dbReference>
<sequence length="276" mass="29174">MRSILVSLALLIALPSTTLAQGTATVSVADLTVADQRPPDRYRDLLATGLRPTLGPVLECYRERLARTPALQGTLRLRLWVSARQVIRATEEASTLGDDTFDECARARVREFRLPDAAPDGGAMVRFTLYFTRTGVTGGALAIPGDVFATLDGTVPPPSAAPVTPPTPPVTTTTPTTPPPATSRATVRVDTARGALTTDQIAGAIPATTFDGCTAASGELPINLFIARDGRPSATRGRGTLRDGATIQCVMRALRAVRFPTARRSTRATLTITIAQ</sequence>
<evidence type="ECO:0000313" key="3">
    <source>
        <dbReference type="EMBL" id="AKF11210.1"/>
    </source>
</evidence>
<feature type="region of interest" description="Disordered" evidence="1">
    <location>
        <begin position="158"/>
        <end position="185"/>
    </location>
</feature>
<feature type="compositionally biased region" description="Pro residues" evidence="1">
    <location>
        <begin position="158"/>
        <end position="169"/>
    </location>
</feature>
<evidence type="ECO:0008006" key="5">
    <source>
        <dbReference type="Google" id="ProtNLM"/>
    </source>
</evidence>
<dbReference type="KEGG" id="samy:DB32_008359"/>
<accession>A0A0F6YMM7</accession>
<dbReference type="Proteomes" id="UP000034883">
    <property type="component" value="Chromosome"/>
</dbReference>
<protein>
    <recommendedName>
        <fullName evidence="5">TonB C-terminal domain-containing protein</fullName>
    </recommendedName>
</protein>
<evidence type="ECO:0000256" key="1">
    <source>
        <dbReference type="SAM" id="MobiDB-lite"/>
    </source>
</evidence>
<name>A0A0F6YMM7_9BACT</name>
<keyword evidence="4" id="KW-1185">Reference proteome</keyword>
<evidence type="ECO:0000256" key="2">
    <source>
        <dbReference type="SAM" id="SignalP"/>
    </source>
</evidence>
<feature type="chain" id="PRO_5002512567" description="TonB C-terminal domain-containing protein" evidence="2">
    <location>
        <begin position="21"/>
        <end position="276"/>
    </location>
</feature>
<gene>
    <name evidence="3" type="ORF">DB32_008359</name>
</gene>
<feature type="signal peptide" evidence="2">
    <location>
        <begin position="1"/>
        <end position="20"/>
    </location>
</feature>
<proteinExistence type="predicted"/>
<dbReference type="AlphaFoldDB" id="A0A0F6YMM7"/>
<dbReference type="STRING" id="927083.DB32_008359"/>
<dbReference type="EMBL" id="CP011125">
    <property type="protein sequence ID" value="AKF11210.1"/>
    <property type="molecule type" value="Genomic_DNA"/>
</dbReference>
<reference evidence="3 4" key="1">
    <citation type="submission" date="2015-03" db="EMBL/GenBank/DDBJ databases">
        <title>Genome assembly of Sandaracinus amylolyticus DSM 53668.</title>
        <authorList>
            <person name="Sharma G."/>
            <person name="Subramanian S."/>
        </authorList>
    </citation>
    <scope>NUCLEOTIDE SEQUENCE [LARGE SCALE GENOMIC DNA]</scope>
    <source>
        <strain evidence="3 4">DSM 53668</strain>
    </source>
</reference>
<keyword evidence="2" id="KW-0732">Signal</keyword>
<organism evidence="3 4">
    <name type="scientific">Sandaracinus amylolyticus</name>
    <dbReference type="NCBI Taxonomy" id="927083"/>
    <lineage>
        <taxon>Bacteria</taxon>
        <taxon>Pseudomonadati</taxon>
        <taxon>Myxococcota</taxon>
        <taxon>Polyangia</taxon>
        <taxon>Polyangiales</taxon>
        <taxon>Sandaracinaceae</taxon>
        <taxon>Sandaracinus</taxon>
    </lineage>
</organism>
<evidence type="ECO:0000313" key="4">
    <source>
        <dbReference type="Proteomes" id="UP000034883"/>
    </source>
</evidence>